<sequence length="36" mass="3823">MPPTNRGICSVEKKSLYVSRLTLPPTAFSLEGGSAD</sequence>
<organism evidence="1 2">
    <name type="scientific">Spirosoma utsteinense</name>
    <dbReference type="NCBI Taxonomy" id="2585773"/>
    <lineage>
        <taxon>Bacteria</taxon>
        <taxon>Pseudomonadati</taxon>
        <taxon>Bacteroidota</taxon>
        <taxon>Cytophagia</taxon>
        <taxon>Cytophagales</taxon>
        <taxon>Cytophagaceae</taxon>
        <taxon>Spirosoma</taxon>
    </lineage>
</organism>
<comment type="caution">
    <text evidence="1">The sequence shown here is derived from an EMBL/GenBank/DDBJ whole genome shotgun (WGS) entry which is preliminary data.</text>
</comment>
<evidence type="ECO:0000313" key="1">
    <source>
        <dbReference type="EMBL" id="MBC3790111.1"/>
    </source>
</evidence>
<accession>A0ABR6W0H0</accession>
<evidence type="ECO:0000313" key="2">
    <source>
        <dbReference type="Proteomes" id="UP000700732"/>
    </source>
</evidence>
<gene>
    <name evidence="1" type="ORF">FH603_595</name>
</gene>
<proteinExistence type="predicted"/>
<dbReference type="Proteomes" id="UP000700732">
    <property type="component" value="Unassembled WGS sequence"/>
</dbReference>
<name>A0ABR6W0H0_9BACT</name>
<dbReference type="EMBL" id="VFIA01000003">
    <property type="protein sequence ID" value="MBC3790111.1"/>
    <property type="molecule type" value="Genomic_DNA"/>
</dbReference>
<reference evidence="1 2" key="1">
    <citation type="submission" date="2019-06" db="EMBL/GenBank/DDBJ databases">
        <title>Spirosoma utsteinense sp. nov. isolated from Antarctic ice-free soils.</title>
        <authorList>
            <person name="Tahon G."/>
        </authorList>
    </citation>
    <scope>NUCLEOTIDE SEQUENCE [LARGE SCALE GENOMIC DNA]</scope>
    <source>
        <strain evidence="1 2">LMG 31447</strain>
    </source>
</reference>
<protein>
    <submittedName>
        <fullName evidence="1">Uncharacterized protein</fullName>
    </submittedName>
</protein>
<keyword evidence="2" id="KW-1185">Reference proteome</keyword>